<dbReference type="Proteomes" id="UP001152599">
    <property type="component" value="Unassembled WGS sequence"/>
</dbReference>
<reference evidence="3" key="1">
    <citation type="submission" date="2022-07" db="EMBL/GenBank/DDBJ databases">
        <title>Description and genome-wide analysis of Profundicola chukchiensis gen. nov., sp. nov., marine bacteria isolated from bottom sediments of the Chukchi Sea.</title>
        <authorList>
            <person name="Romanenko L."/>
            <person name="Otstavnykh N."/>
            <person name="Kurilenko V."/>
            <person name="Eremeev V."/>
            <person name="Velansky P."/>
            <person name="Mikhailov V."/>
            <person name="Isaeva M."/>
        </authorList>
    </citation>
    <scope>NUCLEOTIDE SEQUENCE</scope>
    <source>
        <strain evidence="3">KMM 9713</strain>
    </source>
</reference>
<dbReference type="GO" id="GO:0043024">
    <property type="term" value="F:ribosomal small subunit binding"/>
    <property type="evidence" value="ECO:0007669"/>
    <property type="project" value="TreeGrafter"/>
</dbReference>
<dbReference type="InterPro" id="IPR015946">
    <property type="entry name" value="KH_dom-like_a/b"/>
</dbReference>
<comment type="subunit">
    <text evidence="2">Monomer. Binds 30S ribosomal subunits, but not 50S ribosomal subunits or 70S ribosomes.</text>
</comment>
<keyword evidence="1 2" id="KW-0690">Ribosome biogenesis</keyword>
<dbReference type="InterPro" id="IPR000238">
    <property type="entry name" value="RbfA"/>
</dbReference>
<organism evidence="3 4">
    <name type="scientific">Profundicola chukchiensis</name>
    <dbReference type="NCBI Taxonomy" id="2961959"/>
    <lineage>
        <taxon>Bacteria</taxon>
        <taxon>Pseudomonadati</taxon>
        <taxon>Bacteroidota</taxon>
        <taxon>Flavobacteriia</taxon>
        <taxon>Flavobacteriales</taxon>
        <taxon>Weeksellaceae</taxon>
        <taxon>Profundicola</taxon>
    </lineage>
</organism>
<comment type="function">
    <text evidence="2">One of several proteins that assist in the late maturation steps of the functional core of the 30S ribosomal subunit. Associates with free 30S ribosomal subunits (but not with 30S subunits that are part of 70S ribosomes or polysomes). Required for efficient processing of 16S rRNA. May interact with the 5'-terminal helix region of 16S rRNA.</text>
</comment>
<dbReference type="Pfam" id="PF02033">
    <property type="entry name" value="RBFA"/>
    <property type="match status" value="1"/>
</dbReference>
<dbReference type="PANTHER" id="PTHR33515">
    <property type="entry name" value="RIBOSOME-BINDING FACTOR A, CHLOROPLASTIC-RELATED"/>
    <property type="match status" value="1"/>
</dbReference>
<evidence type="ECO:0000256" key="2">
    <source>
        <dbReference type="HAMAP-Rule" id="MF_00003"/>
    </source>
</evidence>
<dbReference type="SUPFAM" id="SSF89919">
    <property type="entry name" value="Ribosome-binding factor A, RbfA"/>
    <property type="match status" value="1"/>
</dbReference>
<evidence type="ECO:0000256" key="1">
    <source>
        <dbReference type="ARBA" id="ARBA00022517"/>
    </source>
</evidence>
<keyword evidence="2" id="KW-0963">Cytoplasm</keyword>
<comment type="caution">
    <text evidence="3">The sequence shown here is derived from an EMBL/GenBank/DDBJ whole genome shotgun (WGS) entry which is preliminary data.</text>
</comment>
<dbReference type="GO" id="GO:0005829">
    <property type="term" value="C:cytosol"/>
    <property type="evidence" value="ECO:0007669"/>
    <property type="project" value="TreeGrafter"/>
</dbReference>
<dbReference type="AlphaFoldDB" id="A0A9X4N171"/>
<dbReference type="GO" id="GO:0030490">
    <property type="term" value="P:maturation of SSU-rRNA"/>
    <property type="evidence" value="ECO:0007669"/>
    <property type="project" value="UniProtKB-UniRule"/>
</dbReference>
<dbReference type="Gene3D" id="3.30.300.20">
    <property type="match status" value="1"/>
</dbReference>
<dbReference type="PANTHER" id="PTHR33515:SF1">
    <property type="entry name" value="RIBOSOME-BINDING FACTOR A, CHLOROPLASTIC-RELATED"/>
    <property type="match status" value="1"/>
</dbReference>
<comment type="subcellular location">
    <subcellularLocation>
        <location evidence="2">Cytoplasm</location>
    </subcellularLocation>
</comment>
<keyword evidence="4" id="KW-1185">Reference proteome</keyword>
<accession>A0A9X4N171</accession>
<dbReference type="HAMAP" id="MF_00003">
    <property type="entry name" value="RbfA"/>
    <property type="match status" value="1"/>
</dbReference>
<dbReference type="RefSeq" id="WP_304421027.1">
    <property type="nucleotide sequence ID" value="NZ_JANCMU010000006.1"/>
</dbReference>
<evidence type="ECO:0000313" key="4">
    <source>
        <dbReference type="Proteomes" id="UP001152599"/>
    </source>
</evidence>
<dbReference type="InterPro" id="IPR023799">
    <property type="entry name" value="RbfA_dom_sf"/>
</dbReference>
<dbReference type="NCBIfam" id="TIGR00082">
    <property type="entry name" value="rbfA"/>
    <property type="match status" value="1"/>
</dbReference>
<name>A0A9X4N171_9FLAO</name>
<sequence>MESNRLNKVNQLIQKDMADIFRKLTSKIGRNMLITVTEVRTTSDLSISKVYLSIFPTNNTDKVMDFVKENHAFIRGELGNRIGKQMRIVPELQFFVDVTLDKADEIDRALKGKGDNPVL</sequence>
<comment type="similarity">
    <text evidence="2">Belongs to the RbfA family.</text>
</comment>
<protein>
    <recommendedName>
        <fullName evidence="2">Ribosome-binding factor A</fullName>
    </recommendedName>
</protein>
<evidence type="ECO:0000313" key="3">
    <source>
        <dbReference type="EMBL" id="MDG4946676.1"/>
    </source>
</evidence>
<proteinExistence type="inferred from homology"/>
<dbReference type="EMBL" id="JANCMU010000006">
    <property type="protein sequence ID" value="MDG4946676.1"/>
    <property type="molecule type" value="Genomic_DNA"/>
</dbReference>
<gene>
    <name evidence="2 3" type="primary">rbfA</name>
    <name evidence="3" type="ORF">NMK71_09630</name>
</gene>